<keyword evidence="2" id="KW-1185">Reference proteome</keyword>
<reference evidence="2" key="1">
    <citation type="journal article" date="2019" name="Int. J. Syst. Evol. Microbiol.">
        <title>The Global Catalogue of Microorganisms (GCM) 10K type strain sequencing project: providing services to taxonomists for standard genome sequencing and annotation.</title>
        <authorList>
            <consortium name="The Broad Institute Genomics Platform"/>
            <consortium name="The Broad Institute Genome Sequencing Center for Infectious Disease"/>
            <person name="Wu L."/>
            <person name="Ma J."/>
        </authorList>
    </citation>
    <scope>NUCLEOTIDE SEQUENCE [LARGE SCALE GENOMIC DNA]</scope>
    <source>
        <strain evidence="2">KCTC 19812</strain>
    </source>
</reference>
<proteinExistence type="predicted"/>
<gene>
    <name evidence="1" type="ORF">ACFSKV_14505</name>
</gene>
<sequence>MYTVRKHCHYCGSVIHGRADKKFCNDNCRSSHNNGRREVYGDVIRITNSLLNRNRRILSKVLEDGLETVKIPKDRMSLMGFNFNYHSHHLPDSLGRNYWFCYDYGYLDMGNGWVMVIRDVGENYLKKLG</sequence>
<evidence type="ECO:0000313" key="2">
    <source>
        <dbReference type="Proteomes" id="UP001597414"/>
    </source>
</evidence>
<accession>A0ABW5BDF1</accession>
<organism evidence="1 2">
    <name type="scientific">Shivajiella indica</name>
    <dbReference type="NCBI Taxonomy" id="872115"/>
    <lineage>
        <taxon>Bacteria</taxon>
        <taxon>Pseudomonadati</taxon>
        <taxon>Bacteroidota</taxon>
        <taxon>Cytophagia</taxon>
        <taxon>Cytophagales</taxon>
        <taxon>Cyclobacteriaceae</taxon>
        <taxon>Shivajiella</taxon>
    </lineage>
</organism>
<name>A0ABW5BDF1_9BACT</name>
<protein>
    <submittedName>
        <fullName evidence="1">DUF2116 family Zn-ribbon domain-containing protein</fullName>
    </submittedName>
</protein>
<comment type="caution">
    <text evidence="1">The sequence shown here is derived from an EMBL/GenBank/DDBJ whole genome shotgun (WGS) entry which is preliminary data.</text>
</comment>
<dbReference type="RefSeq" id="WP_380804218.1">
    <property type="nucleotide sequence ID" value="NZ_JBHUIV010000020.1"/>
</dbReference>
<dbReference type="EMBL" id="JBHUIV010000020">
    <property type="protein sequence ID" value="MFD2202786.1"/>
    <property type="molecule type" value="Genomic_DNA"/>
</dbReference>
<dbReference type="Proteomes" id="UP001597414">
    <property type="component" value="Unassembled WGS sequence"/>
</dbReference>
<evidence type="ECO:0000313" key="1">
    <source>
        <dbReference type="EMBL" id="MFD2202786.1"/>
    </source>
</evidence>